<comment type="caution">
    <text evidence="1">The sequence shown here is derived from an EMBL/GenBank/DDBJ whole genome shotgun (WGS) entry which is preliminary data.</text>
</comment>
<dbReference type="OrthoDB" id="2014201at2759"/>
<dbReference type="STRING" id="425265.A8Q9N1"/>
<evidence type="ECO:0000313" key="1">
    <source>
        <dbReference type="EMBL" id="EDP42265.1"/>
    </source>
</evidence>
<dbReference type="EMBL" id="AAYY01000013">
    <property type="protein sequence ID" value="EDP42265.1"/>
    <property type="molecule type" value="Genomic_DNA"/>
</dbReference>
<dbReference type="Proteomes" id="UP000008837">
    <property type="component" value="Unassembled WGS sequence"/>
</dbReference>
<organism evidence="1 2">
    <name type="scientific">Malassezia globosa (strain ATCC MYA-4612 / CBS 7966)</name>
    <name type="common">Dandruff-associated fungus</name>
    <dbReference type="NCBI Taxonomy" id="425265"/>
    <lineage>
        <taxon>Eukaryota</taxon>
        <taxon>Fungi</taxon>
        <taxon>Dikarya</taxon>
        <taxon>Basidiomycota</taxon>
        <taxon>Ustilaginomycotina</taxon>
        <taxon>Malasseziomycetes</taxon>
        <taxon>Malasseziales</taxon>
        <taxon>Malasseziaceae</taxon>
        <taxon>Malassezia</taxon>
    </lineage>
</organism>
<dbReference type="SUPFAM" id="SSF53448">
    <property type="entry name" value="Nucleotide-diphospho-sugar transferases"/>
    <property type="match status" value="1"/>
</dbReference>
<gene>
    <name evidence="1" type="ORF">MGL_3514</name>
</gene>
<dbReference type="Pfam" id="PF01501">
    <property type="entry name" value="Glyco_transf_8"/>
    <property type="match status" value="1"/>
</dbReference>
<accession>A8Q9N1</accession>
<dbReference type="GeneID" id="5853786"/>
<dbReference type="InterPro" id="IPR002495">
    <property type="entry name" value="Glyco_trans_8"/>
</dbReference>
<dbReference type="VEuPathDB" id="FungiDB:MGL_3514"/>
<evidence type="ECO:0000313" key="2">
    <source>
        <dbReference type="Proteomes" id="UP000008837"/>
    </source>
</evidence>
<name>A8Q9N1_MALGO</name>
<dbReference type="InterPro" id="IPR029044">
    <property type="entry name" value="Nucleotide-diphossugar_trans"/>
</dbReference>
<dbReference type="InterPro" id="IPR050587">
    <property type="entry name" value="GNT1/Glycosyltrans_8"/>
</dbReference>
<dbReference type="OMA" id="DWIAAAH"/>
<dbReference type="AlphaFoldDB" id="A8Q9N1"/>
<keyword evidence="2" id="KW-1185">Reference proteome</keyword>
<evidence type="ECO:0008006" key="3">
    <source>
        <dbReference type="Google" id="ProtNLM"/>
    </source>
</evidence>
<dbReference type="GO" id="GO:0016757">
    <property type="term" value="F:glycosyltransferase activity"/>
    <property type="evidence" value="ECO:0007669"/>
    <property type="project" value="InterPro"/>
</dbReference>
<dbReference type="InParanoid" id="A8Q9N1"/>
<protein>
    <recommendedName>
        <fullName evidence="3">Glycosyltransferase family 8 protein</fullName>
    </recommendedName>
</protein>
<dbReference type="Gene3D" id="3.90.550.10">
    <property type="entry name" value="Spore Coat Polysaccharide Biosynthesis Protein SpsA, Chain A"/>
    <property type="match status" value="1"/>
</dbReference>
<proteinExistence type="predicted"/>
<sequence length="307" mass="36140">MKRCETQYPFVVMVTPTVDTNTRQVLQQMGCIVRDVDVWHVDRPHEIMATERFIHVWTKLRAFELYEYDRVIMIDSDMLMCQQMDELFELELPPDTIASGLACTCNPNAIPTYPPDWTPENCGYALRPHPPPRSVRKRSTHHLMNSGTVVLRPSMRHSEAIHGFMREHAERIAQYRFPDQDLLADMYREHWVVLPWYYNALKTLRRCHRDLWNDRHVRMIHYILDKPWQTGPQSAARDDPDAHLHSTWWSTYRSLAADPTRVGLTRERWTCDIAVHVNDSTPSRNVVADKARTLEENNMAFMGIQMK</sequence>
<dbReference type="FunCoup" id="A8Q9N1">
    <property type="interactions" value="512"/>
</dbReference>
<reference evidence="1 2" key="1">
    <citation type="journal article" date="2007" name="Proc. Natl. Acad. Sci. U.S.A.">
        <title>Dandruff-associated Malassezia genomes reveal convergent and divergent virulence traits shared with plant and human fungal pathogens.</title>
        <authorList>
            <person name="Xu J."/>
            <person name="Saunders C.W."/>
            <person name="Hu P."/>
            <person name="Grant R.A."/>
            <person name="Boekhout T."/>
            <person name="Kuramae E.E."/>
            <person name="Kronstad J.W."/>
            <person name="Deangelis Y.M."/>
            <person name="Reeder N.L."/>
            <person name="Johnstone K.R."/>
            <person name="Leland M."/>
            <person name="Fieno A.M."/>
            <person name="Begley W.M."/>
            <person name="Sun Y."/>
            <person name="Lacey M.P."/>
            <person name="Chaudhary T."/>
            <person name="Keough T."/>
            <person name="Chu L."/>
            <person name="Sears R."/>
            <person name="Yuan B."/>
            <person name="Dawson T.L.Jr."/>
        </authorList>
    </citation>
    <scope>NUCLEOTIDE SEQUENCE [LARGE SCALE GENOMIC DNA]</scope>
    <source>
        <strain evidence="2">ATCC MYA-4612 / CBS 7966</strain>
    </source>
</reference>
<dbReference type="RefSeq" id="XP_001729479.1">
    <property type="nucleotide sequence ID" value="XM_001729427.1"/>
</dbReference>
<dbReference type="PANTHER" id="PTHR11183">
    <property type="entry name" value="GLYCOGENIN SUBFAMILY MEMBER"/>
    <property type="match status" value="1"/>
</dbReference>
<dbReference type="KEGG" id="mgl:MGL_3514"/>